<feature type="signal peptide" evidence="2">
    <location>
        <begin position="1"/>
        <end position="20"/>
    </location>
</feature>
<gene>
    <name evidence="4" type="ordered locus">TC41_2669</name>
</gene>
<proteinExistence type="predicted"/>
<dbReference type="InterPro" id="IPR008972">
    <property type="entry name" value="Cupredoxin"/>
</dbReference>
<dbReference type="KEGG" id="aad:TC41_2669"/>
<dbReference type="InterPro" id="IPR033138">
    <property type="entry name" value="Cu_oxidase_CS"/>
</dbReference>
<evidence type="ECO:0000256" key="2">
    <source>
        <dbReference type="SAM" id="SignalP"/>
    </source>
</evidence>
<dbReference type="PROSITE" id="PS00079">
    <property type="entry name" value="MULTICOPPER_OXIDASE1"/>
    <property type="match status" value="1"/>
</dbReference>
<keyword evidence="1" id="KW-0479">Metal-binding</keyword>
<keyword evidence="2" id="KW-0732">Signal</keyword>
<dbReference type="STRING" id="1048834.TC41_2669"/>
<evidence type="ECO:0000259" key="3">
    <source>
        <dbReference type="Pfam" id="PF06525"/>
    </source>
</evidence>
<evidence type="ECO:0000256" key="1">
    <source>
        <dbReference type="ARBA" id="ARBA00022723"/>
    </source>
</evidence>
<dbReference type="Gene3D" id="2.60.40.420">
    <property type="entry name" value="Cupredoxins - blue copper proteins"/>
    <property type="match status" value="1"/>
</dbReference>
<dbReference type="Proteomes" id="UP000000292">
    <property type="component" value="Chromosome"/>
</dbReference>
<reference evidence="4 5" key="1">
    <citation type="journal article" date="2011" name="J. Bacteriol.">
        <title>Complete Genome Sequence of Alicyclobacillus acidocaldarius Strain Tc-4-1.</title>
        <authorList>
            <person name="Chen Y."/>
            <person name="He Y."/>
            <person name="Zhang B."/>
            <person name="Yang J."/>
            <person name="Li W."/>
            <person name="Dong Z."/>
            <person name="Hu S."/>
        </authorList>
    </citation>
    <scope>NUCLEOTIDE SEQUENCE [LARGE SCALE GENOMIC DNA]</scope>
    <source>
        <strain evidence="4 5">Tc-4-1</strain>
    </source>
</reference>
<dbReference type="PATRIC" id="fig|1048834.4.peg.2527"/>
<reference evidence="5" key="2">
    <citation type="submission" date="2011-06" db="EMBL/GenBank/DDBJ databases">
        <title>The complete genome sequence of Alicyclobacillus acidocaldarius sp. Tc-4-1.</title>
        <authorList>
            <person name="Chen Y."/>
            <person name="He Y."/>
            <person name="Dong Z."/>
            <person name="Hu S."/>
        </authorList>
    </citation>
    <scope>NUCLEOTIDE SEQUENCE [LARGE SCALE GENOMIC DNA]</scope>
    <source>
        <strain evidence="5">Tc-4-1</strain>
    </source>
</reference>
<feature type="domain" description="Sulfocyanin-like C-terminal" evidence="3">
    <location>
        <begin position="49"/>
        <end position="171"/>
    </location>
</feature>
<evidence type="ECO:0000313" key="4">
    <source>
        <dbReference type="EMBL" id="AEJ44563.1"/>
    </source>
</evidence>
<dbReference type="SUPFAM" id="SSF49503">
    <property type="entry name" value="Cupredoxins"/>
    <property type="match status" value="1"/>
</dbReference>
<organism evidence="4 5">
    <name type="scientific">Alicyclobacillus acidocaldarius (strain Tc-4-1)</name>
    <name type="common">Bacillus acidocaldarius</name>
    <dbReference type="NCBI Taxonomy" id="1048834"/>
    <lineage>
        <taxon>Bacteria</taxon>
        <taxon>Bacillati</taxon>
        <taxon>Bacillota</taxon>
        <taxon>Bacilli</taxon>
        <taxon>Bacillales</taxon>
        <taxon>Alicyclobacillaceae</taxon>
        <taxon>Alicyclobacillus</taxon>
    </lineage>
</organism>
<dbReference type="GO" id="GO:0046872">
    <property type="term" value="F:metal ion binding"/>
    <property type="evidence" value="ECO:0007669"/>
    <property type="project" value="UniProtKB-KW"/>
</dbReference>
<protein>
    <recommendedName>
        <fullName evidence="3">Sulfocyanin-like C-terminal domain-containing protein</fullName>
    </recommendedName>
</protein>
<dbReference type="eggNOG" id="COG4454">
    <property type="taxonomic scope" value="Bacteria"/>
</dbReference>
<evidence type="ECO:0000313" key="5">
    <source>
        <dbReference type="Proteomes" id="UP000000292"/>
    </source>
</evidence>
<dbReference type="Pfam" id="PF06525">
    <property type="entry name" value="SoxE"/>
    <property type="match status" value="1"/>
</dbReference>
<accession>F8II83</accession>
<dbReference type="EMBL" id="CP002902">
    <property type="protein sequence ID" value="AEJ44563.1"/>
    <property type="molecule type" value="Genomic_DNA"/>
</dbReference>
<dbReference type="InterPro" id="IPR049544">
    <property type="entry name" value="SoxE-like_C"/>
</dbReference>
<feature type="chain" id="PRO_5038565718" description="Sulfocyanin-like C-terminal domain-containing protein" evidence="2">
    <location>
        <begin position="21"/>
        <end position="179"/>
    </location>
</feature>
<name>F8II83_ALIAT</name>
<dbReference type="AlphaFoldDB" id="F8II83"/>
<dbReference type="HOGENOM" id="CLU_1514818_0_0_9"/>
<sequence length="179" mass="18799">MKRMRTRSVLAVVAAAMVCAGCGTTSQPSKPQAPLVTWNAAHRLVEWTVIAGDGGENGGMNFDGYANGEMTLVVPVGWRVQIHFRNASFTPHSAMVVPEGDYDRGSFDSSLLAFPGAETPNPSEGSPKGAAENVEFTASRAGNFALVCAVPGHALAGMWDKLVVSSQAKKPSLLVNHSS</sequence>